<reference evidence="1" key="1">
    <citation type="journal article" date="2020" name="Stud. Mycol.">
        <title>101 Dothideomycetes genomes: a test case for predicting lifestyles and emergence of pathogens.</title>
        <authorList>
            <person name="Haridas S."/>
            <person name="Albert R."/>
            <person name="Binder M."/>
            <person name="Bloem J."/>
            <person name="Labutti K."/>
            <person name="Salamov A."/>
            <person name="Andreopoulos B."/>
            <person name="Baker S."/>
            <person name="Barry K."/>
            <person name="Bills G."/>
            <person name="Bluhm B."/>
            <person name="Cannon C."/>
            <person name="Castanera R."/>
            <person name="Culley D."/>
            <person name="Daum C."/>
            <person name="Ezra D."/>
            <person name="Gonzalez J."/>
            <person name="Henrissat B."/>
            <person name="Kuo A."/>
            <person name="Liang C."/>
            <person name="Lipzen A."/>
            <person name="Lutzoni F."/>
            <person name="Magnuson J."/>
            <person name="Mondo S."/>
            <person name="Nolan M."/>
            <person name="Ohm R."/>
            <person name="Pangilinan J."/>
            <person name="Park H.-J."/>
            <person name="Ramirez L."/>
            <person name="Alfaro M."/>
            <person name="Sun H."/>
            <person name="Tritt A."/>
            <person name="Yoshinaga Y."/>
            <person name="Zwiers L.-H."/>
            <person name="Turgeon B."/>
            <person name="Goodwin S."/>
            <person name="Spatafora J."/>
            <person name="Crous P."/>
            <person name="Grigoriev I."/>
        </authorList>
    </citation>
    <scope>NUCLEOTIDE SEQUENCE</scope>
    <source>
        <strain evidence="1">CBS 207.26</strain>
    </source>
</reference>
<proteinExistence type="predicted"/>
<dbReference type="OrthoDB" id="3751033at2759"/>
<name>A0A6A6DRH5_9PEZI</name>
<organism evidence="1 2">
    <name type="scientific">Zopfia rhizophila CBS 207.26</name>
    <dbReference type="NCBI Taxonomy" id="1314779"/>
    <lineage>
        <taxon>Eukaryota</taxon>
        <taxon>Fungi</taxon>
        <taxon>Dikarya</taxon>
        <taxon>Ascomycota</taxon>
        <taxon>Pezizomycotina</taxon>
        <taxon>Dothideomycetes</taxon>
        <taxon>Dothideomycetes incertae sedis</taxon>
        <taxon>Zopfiaceae</taxon>
        <taxon>Zopfia</taxon>
    </lineage>
</organism>
<accession>A0A6A6DRH5</accession>
<keyword evidence="2" id="KW-1185">Reference proteome</keyword>
<feature type="non-terminal residue" evidence="1">
    <location>
        <position position="1"/>
    </location>
</feature>
<gene>
    <name evidence="1" type="ORF">K469DRAFT_587323</name>
</gene>
<evidence type="ECO:0000313" key="2">
    <source>
        <dbReference type="Proteomes" id="UP000800200"/>
    </source>
</evidence>
<dbReference type="AlphaFoldDB" id="A0A6A6DRH5"/>
<evidence type="ECO:0000313" key="1">
    <source>
        <dbReference type="EMBL" id="KAF2182161.1"/>
    </source>
</evidence>
<protein>
    <submittedName>
        <fullName evidence="1">Uncharacterized protein</fullName>
    </submittedName>
</protein>
<dbReference type="Proteomes" id="UP000800200">
    <property type="component" value="Unassembled WGS sequence"/>
</dbReference>
<dbReference type="EMBL" id="ML994649">
    <property type="protein sequence ID" value="KAF2182161.1"/>
    <property type="molecule type" value="Genomic_DNA"/>
</dbReference>
<sequence length="56" mass="6769">TYLKHYYNKLNIKSLFFDLCLLIIKDHSWTIFRLIGMQTDNTLILCNNIFSKLEEE</sequence>